<dbReference type="InterPro" id="IPR041705">
    <property type="entry name" value="PIN_Sll0205"/>
</dbReference>
<keyword evidence="2" id="KW-0540">Nuclease</keyword>
<sequence length="127" mass="13650">MSGLLLDTHVLLWLLEDNPRLGTTARERITESATVFVSAASTWELAIKAAIGKLTLPGDFDEAIGRSGVQDLPITRRHTLASDITALPHKDPLDAILVAQSTVERLTLLTADAKLLTSVPDAVDARI</sequence>
<dbReference type="SUPFAM" id="SSF88723">
    <property type="entry name" value="PIN domain-like"/>
    <property type="match status" value="1"/>
</dbReference>
<evidence type="ECO:0000259" key="6">
    <source>
        <dbReference type="Pfam" id="PF01850"/>
    </source>
</evidence>
<keyword evidence="1" id="KW-1277">Toxin-antitoxin system</keyword>
<dbReference type="PANTHER" id="PTHR36173:SF2">
    <property type="entry name" value="RIBONUCLEASE VAPC16"/>
    <property type="match status" value="1"/>
</dbReference>
<proteinExistence type="predicted"/>
<comment type="caution">
    <text evidence="7">The sequence shown here is derived from an EMBL/GenBank/DDBJ whole genome shotgun (WGS) entry which is preliminary data.</text>
</comment>
<name>A0ABS4ZZ28_9MYCO</name>
<dbReference type="EMBL" id="JAGIOP010000002">
    <property type="protein sequence ID" value="MBP2454769.1"/>
    <property type="molecule type" value="Genomic_DNA"/>
</dbReference>
<dbReference type="PANTHER" id="PTHR36173">
    <property type="entry name" value="RIBONUCLEASE VAPC16-RELATED"/>
    <property type="match status" value="1"/>
</dbReference>
<dbReference type="CDD" id="cd09872">
    <property type="entry name" value="PIN_Sll0205-like"/>
    <property type="match status" value="1"/>
</dbReference>
<keyword evidence="8" id="KW-1185">Reference proteome</keyword>
<evidence type="ECO:0000256" key="2">
    <source>
        <dbReference type="ARBA" id="ARBA00022722"/>
    </source>
</evidence>
<dbReference type="Pfam" id="PF01850">
    <property type="entry name" value="PIN"/>
    <property type="match status" value="1"/>
</dbReference>
<dbReference type="Proteomes" id="UP000694460">
    <property type="component" value="Unassembled WGS sequence"/>
</dbReference>
<reference evidence="7 8" key="1">
    <citation type="submission" date="2021-03" db="EMBL/GenBank/DDBJ databases">
        <title>Sequencing the genomes of 1000 actinobacteria strains.</title>
        <authorList>
            <person name="Klenk H.-P."/>
        </authorList>
    </citation>
    <scope>NUCLEOTIDE SEQUENCE [LARGE SCALE GENOMIC DNA]</scope>
    <source>
        <strain evidence="7 8">DSM 46713</strain>
    </source>
</reference>
<evidence type="ECO:0000256" key="5">
    <source>
        <dbReference type="ARBA" id="ARBA00022842"/>
    </source>
</evidence>
<accession>A0ABS4ZZ28</accession>
<gene>
    <name evidence="7" type="ORF">JOF57_004682</name>
</gene>
<evidence type="ECO:0000313" key="7">
    <source>
        <dbReference type="EMBL" id="MBP2454769.1"/>
    </source>
</evidence>
<keyword evidence="3" id="KW-0479">Metal-binding</keyword>
<organism evidence="7 8">
    <name type="scientific">Mycolicibacterium lutetiense</name>
    <dbReference type="NCBI Taxonomy" id="1641992"/>
    <lineage>
        <taxon>Bacteria</taxon>
        <taxon>Bacillati</taxon>
        <taxon>Actinomycetota</taxon>
        <taxon>Actinomycetes</taxon>
        <taxon>Mycobacteriales</taxon>
        <taxon>Mycobacteriaceae</taxon>
        <taxon>Mycolicibacterium</taxon>
    </lineage>
</organism>
<dbReference type="InterPro" id="IPR029060">
    <property type="entry name" value="PIN-like_dom_sf"/>
</dbReference>
<keyword evidence="5" id="KW-0460">Magnesium</keyword>
<evidence type="ECO:0000256" key="4">
    <source>
        <dbReference type="ARBA" id="ARBA00022801"/>
    </source>
</evidence>
<evidence type="ECO:0000256" key="1">
    <source>
        <dbReference type="ARBA" id="ARBA00022649"/>
    </source>
</evidence>
<keyword evidence="4" id="KW-0378">Hydrolase</keyword>
<dbReference type="RefSeq" id="WP_209920496.1">
    <property type="nucleotide sequence ID" value="NZ_JAGIOP010000002.1"/>
</dbReference>
<feature type="domain" description="PIN" evidence="6">
    <location>
        <begin position="5"/>
        <end position="115"/>
    </location>
</feature>
<evidence type="ECO:0000313" key="8">
    <source>
        <dbReference type="Proteomes" id="UP000694460"/>
    </source>
</evidence>
<dbReference type="InterPro" id="IPR002716">
    <property type="entry name" value="PIN_dom"/>
</dbReference>
<dbReference type="Gene3D" id="3.40.50.1010">
    <property type="entry name" value="5'-nuclease"/>
    <property type="match status" value="1"/>
</dbReference>
<dbReference type="InterPro" id="IPR052919">
    <property type="entry name" value="TA_system_RNase"/>
</dbReference>
<protein>
    <submittedName>
        <fullName evidence="7">PIN domain nuclease of toxin-antitoxin system</fullName>
    </submittedName>
</protein>
<evidence type="ECO:0000256" key="3">
    <source>
        <dbReference type="ARBA" id="ARBA00022723"/>
    </source>
</evidence>